<dbReference type="InterPro" id="IPR043131">
    <property type="entry name" value="BCAT-like_N"/>
</dbReference>
<name>A0A378J7A6_9GAMM</name>
<dbReference type="PANTHER" id="PTHR42743:SF2">
    <property type="entry name" value="AMINODEOXYCHORISMATE LYASE"/>
    <property type="match status" value="1"/>
</dbReference>
<evidence type="ECO:0000256" key="5">
    <source>
        <dbReference type="ARBA" id="ARBA00035633"/>
    </source>
</evidence>
<accession>A0A378J7A6</accession>
<comment type="catalytic activity">
    <reaction evidence="7">
        <text>4-amino-4-deoxychorismate = 4-aminobenzoate + pyruvate + H(+)</text>
        <dbReference type="Rhea" id="RHEA:16201"/>
        <dbReference type="ChEBI" id="CHEBI:15361"/>
        <dbReference type="ChEBI" id="CHEBI:15378"/>
        <dbReference type="ChEBI" id="CHEBI:17836"/>
        <dbReference type="ChEBI" id="CHEBI:58406"/>
        <dbReference type="EC" id="4.1.3.38"/>
    </reaction>
</comment>
<dbReference type="PANTHER" id="PTHR42743">
    <property type="entry name" value="AMINO-ACID AMINOTRANSFERASE"/>
    <property type="match status" value="1"/>
</dbReference>
<evidence type="ECO:0000256" key="7">
    <source>
        <dbReference type="ARBA" id="ARBA00049529"/>
    </source>
</evidence>
<keyword evidence="12" id="KW-1185">Reference proteome</keyword>
<dbReference type="InterPro" id="IPR001544">
    <property type="entry name" value="Aminotrans_IV"/>
</dbReference>
<gene>
    <name evidence="11" type="primary">pabC</name>
    <name evidence="11" type="ORF">NCTC13292_02321</name>
</gene>
<evidence type="ECO:0000256" key="8">
    <source>
        <dbReference type="ARBA" id="ARBA00054027"/>
    </source>
</evidence>
<comment type="cofactor">
    <cofactor evidence="1">
        <name>pyridoxal 5'-phosphate</name>
        <dbReference type="ChEBI" id="CHEBI:597326"/>
    </cofactor>
</comment>
<dbReference type="GO" id="GO:0046656">
    <property type="term" value="P:folic acid biosynthetic process"/>
    <property type="evidence" value="ECO:0007669"/>
    <property type="project" value="UniProtKB-KW"/>
</dbReference>
<dbReference type="FunFam" id="3.20.10.10:FF:000002">
    <property type="entry name" value="D-alanine aminotransferase"/>
    <property type="match status" value="1"/>
</dbReference>
<dbReference type="Pfam" id="PF01063">
    <property type="entry name" value="Aminotran_4"/>
    <property type="match status" value="1"/>
</dbReference>
<keyword evidence="4" id="KW-0289">Folate biosynthesis</keyword>
<comment type="function">
    <text evidence="8">Involved in the biosynthesis of p-aminobenzoate (PABA), a precursor of tetrahydrofolate. Converts 4-amino-4-deoxychorismate into 4-aminobenzoate (PABA) and pyruvate.</text>
</comment>
<reference evidence="11 12" key="1">
    <citation type="submission" date="2018-06" db="EMBL/GenBank/DDBJ databases">
        <authorList>
            <consortium name="Pathogen Informatics"/>
            <person name="Doyle S."/>
        </authorList>
    </citation>
    <scope>NUCLEOTIDE SEQUENCE [LARGE SCALE GENOMIC DNA]</scope>
    <source>
        <strain evidence="11 12">NCTC13292</strain>
    </source>
</reference>
<dbReference type="EMBL" id="UGOA01000001">
    <property type="protein sequence ID" value="STX43673.1"/>
    <property type="molecule type" value="Genomic_DNA"/>
</dbReference>
<dbReference type="Gene3D" id="3.20.10.10">
    <property type="entry name" value="D-amino Acid Aminotransferase, subunit A, domain 2"/>
    <property type="match status" value="1"/>
</dbReference>
<evidence type="ECO:0000256" key="2">
    <source>
        <dbReference type="ARBA" id="ARBA00009320"/>
    </source>
</evidence>
<dbReference type="GO" id="GO:0008153">
    <property type="term" value="P:4-aminobenzoate biosynthetic process"/>
    <property type="evidence" value="ECO:0007669"/>
    <property type="project" value="TreeGrafter"/>
</dbReference>
<evidence type="ECO:0000313" key="11">
    <source>
        <dbReference type="EMBL" id="STX43673.1"/>
    </source>
</evidence>
<comment type="similarity">
    <text evidence="2">Belongs to the class-IV pyridoxal-phosphate-dependent aminotransferase family.</text>
</comment>
<evidence type="ECO:0000256" key="3">
    <source>
        <dbReference type="ARBA" id="ARBA00022898"/>
    </source>
</evidence>
<evidence type="ECO:0000256" key="10">
    <source>
        <dbReference type="ARBA" id="ARBA00080135"/>
    </source>
</evidence>
<organism evidence="11 12">
    <name type="scientific">Legionella donaldsonii</name>
    <dbReference type="NCBI Taxonomy" id="45060"/>
    <lineage>
        <taxon>Bacteria</taxon>
        <taxon>Pseudomonadati</taxon>
        <taxon>Pseudomonadota</taxon>
        <taxon>Gammaproteobacteria</taxon>
        <taxon>Legionellales</taxon>
        <taxon>Legionellaceae</taxon>
        <taxon>Legionella</taxon>
    </lineage>
</organism>
<dbReference type="GO" id="GO:0008696">
    <property type="term" value="F:4-amino-4-deoxychorismate lyase activity"/>
    <property type="evidence" value="ECO:0007669"/>
    <property type="project" value="UniProtKB-EC"/>
</dbReference>
<dbReference type="AlphaFoldDB" id="A0A378J7A6"/>
<comment type="pathway">
    <text evidence="5">Cofactor biosynthesis; tetrahydrofolate biosynthesis; 4-aminobenzoate from chorismate: step 2/2.</text>
</comment>
<dbReference type="Gene3D" id="3.30.470.10">
    <property type="match status" value="1"/>
</dbReference>
<dbReference type="InterPro" id="IPR050571">
    <property type="entry name" value="Class-IV_PLP-Dep_Aminotrnsfr"/>
</dbReference>
<proteinExistence type="inferred from homology"/>
<evidence type="ECO:0000313" key="12">
    <source>
        <dbReference type="Proteomes" id="UP000254677"/>
    </source>
</evidence>
<dbReference type="EC" id="4.1.3.38" evidence="6"/>
<sequence length="275" mass="30706">MAMLIEVQGSGNSVPFYSDERIFLGEGLFETLRVLDNKPCYSQLHWQRLQRAALFLQLPFELSPSVWYENLTQCIALNQVQDGGIKVILGAGNAPRGLVATSKKSRLVFTAFNYLAENTAVKLGSASWLRDSRNPVYQFKSINYLEAIIARRQAQINGIDDVLFFNTEQCATDTTTANLFIIKNNQLFTPSLQNGLLPGIIRQRLLSLCQENNIVCFECNLNKTSLSEADAVFICNALQGIRPVSVIDNTVFKTNHSLIAQLQAILAADQRNSLR</sequence>
<dbReference type="SUPFAM" id="SSF56752">
    <property type="entry name" value="D-aminoacid aminotransferase-like PLP-dependent enzymes"/>
    <property type="match status" value="1"/>
</dbReference>
<keyword evidence="11" id="KW-0456">Lyase</keyword>
<protein>
    <recommendedName>
        <fullName evidence="9">Aminodeoxychorismate lyase</fullName>
        <ecNumber evidence="6">4.1.3.38</ecNumber>
    </recommendedName>
    <alternativeName>
        <fullName evidence="10">4-amino-4-deoxychorismate lyase</fullName>
    </alternativeName>
</protein>
<keyword evidence="3" id="KW-0663">Pyridoxal phosphate</keyword>
<dbReference type="GO" id="GO:0005829">
    <property type="term" value="C:cytosol"/>
    <property type="evidence" value="ECO:0007669"/>
    <property type="project" value="TreeGrafter"/>
</dbReference>
<dbReference type="InterPro" id="IPR043132">
    <property type="entry name" value="BCAT-like_C"/>
</dbReference>
<evidence type="ECO:0000256" key="6">
    <source>
        <dbReference type="ARBA" id="ARBA00035676"/>
    </source>
</evidence>
<dbReference type="Proteomes" id="UP000254677">
    <property type="component" value="Unassembled WGS sequence"/>
</dbReference>
<dbReference type="InterPro" id="IPR036038">
    <property type="entry name" value="Aminotransferase-like"/>
</dbReference>
<evidence type="ECO:0000256" key="9">
    <source>
        <dbReference type="ARBA" id="ARBA00069174"/>
    </source>
</evidence>
<evidence type="ECO:0000256" key="4">
    <source>
        <dbReference type="ARBA" id="ARBA00022909"/>
    </source>
</evidence>
<evidence type="ECO:0000256" key="1">
    <source>
        <dbReference type="ARBA" id="ARBA00001933"/>
    </source>
</evidence>
<dbReference type="OrthoDB" id="9805628at2"/>